<feature type="transmembrane region" description="Helical" evidence="1">
    <location>
        <begin position="104"/>
        <end position="126"/>
    </location>
</feature>
<accession>A0A1B1TBJ9</accession>
<dbReference type="EMBL" id="KP211846">
    <property type="protein sequence ID" value="ANV79657.1"/>
    <property type="molecule type" value="Genomic_DNA"/>
</dbReference>
<organism evidence="2">
    <name type="scientific">uncultured Poseidoniia archaeon</name>
    <dbReference type="NCBI Taxonomy" id="1697135"/>
    <lineage>
        <taxon>Archaea</taxon>
        <taxon>Methanobacteriati</taxon>
        <taxon>Thermoplasmatota</taxon>
        <taxon>Candidatus Poseidoniia</taxon>
        <taxon>environmental samples</taxon>
    </lineage>
</organism>
<keyword evidence="1" id="KW-0472">Membrane</keyword>
<keyword evidence="1" id="KW-0812">Transmembrane</keyword>
<feature type="transmembrane region" description="Helical" evidence="1">
    <location>
        <begin position="12"/>
        <end position="31"/>
    </location>
</feature>
<sequence length="163" mass="18678">MVGISFGRMGPSFSRSNFSLPIILLGILLLIFNNSPIENPELDLLDSIHGFAPWFFVCSLGCFLVLRGSPIYWKVRYPQLFIGWIIILLSFYLFYEYYELPDNFLLVALFSSLGAILSLFLFILLVRFVENSIPLEDPAPELTEEEKDFVKKIISINIGVEEK</sequence>
<protein>
    <submittedName>
        <fullName evidence="2">Uncharacterized protein</fullName>
    </submittedName>
</protein>
<feature type="transmembrane region" description="Helical" evidence="1">
    <location>
        <begin position="51"/>
        <end position="68"/>
    </location>
</feature>
<evidence type="ECO:0000256" key="1">
    <source>
        <dbReference type="SAM" id="Phobius"/>
    </source>
</evidence>
<keyword evidence="1" id="KW-1133">Transmembrane helix</keyword>
<dbReference type="AlphaFoldDB" id="A0A1B1TBJ9"/>
<name>A0A1B1TBJ9_9ARCH</name>
<reference evidence="2" key="1">
    <citation type="submission" date="2014-11" db="EMBL/GenBank/DDBJ databases">
        <authorList>
            <person name="Zhu J."/>
            <person name="Qi W."/>
            <person name="Song R."/>
        </authorList>
    </citation>
    <scope>NUCLEOTIDE SEQUENCE</scope>
</reference>
<reference evidence="2" key="2">
    <citation type="journal article" date="2015" name="ISME J.">
        <title>A new class of marine Euryarchaeota group II from the Mediterranean deep chlorophyll maximum.</title>
        <authorList>
            <person name="Martin-Cuadrado A.B."/>
            <person name="Garcia-Heredia I."/>
            <person name="Molto A.G."/>
            <person name="Lopez-Ubeda R."/>
            <person name="Kimes N."/>
            <person name="Lopez-Garcia P."/>
            <person name="Moreira D."/>
            <person name="Rodriguez-Valera F."/>
        </authorList>
    </citation>
    <scope>NUCLEOTIDE SEQUENCE</scope>
</reference>
<evidence type="ECO:0000313" key="2">
    <source>
        <dbReference type="EMBL" id="ANV79657.1"/>
    </source>
</evidence>
<proteinExistence type="predicted"/>
<feature type="transmembrane region" description="Helical" evidence="1">
    <location>
        <begin position="80"/>
        <end position="98"/>
    </location>
</feature>